<feature type="compositionally biased region" description="Polar residues" evidence="6">
    <location>
        <begin position="14"/>
        <end position="23"/>
    </location>
</feature>
<dbReference type="Proteomes" id="UP000620124">
    <property type="component" value="Unassembled WGS sequence"/>
</dbReference>
<feature type="region of interest" description="Disordered" evidence="6">
    <location>
        <begin position="1"/>
        <end position="25"/>
    </location>
</feature>
<feature type="transmembrane region" description="Helical" evidence="7">
    <location>
        <begin position="253"/>
        <end position="272"/>
    </location>
</feature>
<keyword evidence="4 7" id="KW-1133">Transmembrane helix</keyword>
<evidence type="ECO:0000256" key="6">
    <source>
        <dbReference type="SAM" id="MobiDB-lite"/>
    </source>
</evidence>
<dbReference type="GO" id="GO:0005886">
    <property type="term" value="C:plasma membrane"/>
    <property type="evidence" value="ECO:0007669"/>
    <property type="project" value="TreeGrafter"/>
</dbReference>
<keyword evidence="5 7" id="KW-0472">Membrane</keyword>
<keyword evidence="3 7" id="KW-0812">Transmembrane</keyword>
<protein>
    <submittedName>
        <fullName evidence="8">Transcriptional activator of ethanol catabolism AlcS</fullName>
    </submittedName>
</protein>
<feature type="region of interest" description="Disordered" evidence="6">
    <location>
        <begin position="54"/>
        <end position="75"/>
    </location>
</feature>
<evidence type="ECO:0000313" key="8">
    <source>
        <dbReference type="EMBL" id="KAF7352148.1"/>
    </source>
</evidence>
<dbReference type="InterPro" id="IPR051633">
    <property type="entry name" value="AceTr"/>
</dbReference>
<dbReference type="Pfam" id="PF01184">
    <property type="entry name" value="Gpr1_Fun34_YaaH"/>
    <property type="match status" value="1"/>
</dbReference>
<reference evidence="8" key="1">
    <citation type="submission" date="2020-05" db="EMBL/GenBank/DDBJ databases">
        <title>Mycena genomes resolve the evolution of fungal bioluminescence.</title>
        <authorList>
            <person name="Tsai I.J."/>
        </authorList>
    </citation>
    <scope>NUCLEOTIDE SEQUENCE</scope>
    <source>
        <strain evidence="8">CCC161011</strain>
    </source>
</reference>
<evidence type="ECO:0000256" key="2">
    <source>
        <dbReference type="ARBA" id="ARBA00005587"/>
    </source>
</evidence>
<organism evidence="8 9">
    <name type="scientific">Mycena venus</name>
    <dbReference type="NCBI Taxonomy" id="2733690"/>
    <lineage>
        <taxon>Eukaryota</taxon>
        <taxon>Fungi</taxon>
        <taxon>Dikarya</taxon>
        <taxon>Basidiomycota</taxon>
        <taxon>Agaricomycotina</taxon>
        <taxon>Agaricomycetes</taxon>
        <taxon>Agaricomycetidae</taxon>
        <taxon>Agaricales</taxon>
        <taxon>Marasmiineae</taxon>
        <taxon>Mycenaceae</taxon>
        <taxon>Mycena</taxon>
    </lineage>
</organism>
<dbReference type="OrthoDB" id="3648309at2759"/>
<keyword evidence="9" id="KW-1185">Reference proteome</keyword>
<gene>
    <name evidence="8" type="ORF">MVEN_01178000</name>
</gene>
<evidence type="ECO:0000313" key="9">
    <source>
        <dbReference type="Proteomes" id="UP000620124"/>
    </source>
</evidence>
<feature type="transmembrane region" description="Helical" evidence="7">
    <location>
        <begin position="292"/>
        <end position="313"/>
    </location>
</feature>
<dbReference type="PANTHER" id="PTHR31123">
    <property type="entry name" value="ACCUMULATION OF DYADS PROTEIN 2-RELATED"/>
    <property type="match status" value="1"/>
</dbReference>
<comment type="subcellular location">
    <subcellularLocation>
        <location evidence="1">Membrane</location>
        <topology evidence="1">Multi-pass membrane protein</topology>
    </subcellularLocation>
</comment>
<dbReference type="PANTHER" id="PTHR31123:SF4">
    <property type="entry name" value="PROTEIN ALCS"/>
    <property type="match status" value="1"/>
</dbReference>
<evidence type="ECO:0000256" key="7">
    <source>
        <dbReference type="SAM" id="Phobius"/>
    </source>
</evidence>
<dbReference type="EMBL" id="JACAZI010000009">
    <property type="protein sequence ID" value="KAF7352148.1"/>
    <property type="molecule type" value="Genomic_DNA"/>
</dbReference>
<feature type="transmembrane region" description="Helical" evidence="7">
    <location>
        <begin position="186"/>
        <end position="206"/>
    </location>
</feature>
<evidence type="ECO:0000256" key="5">
    <source>
        <dbReference type="ARBA" id="ARBA00023136"/>
    </source>
</evidence>
<dbReference type="InterPro" id="IPR000791">
    <property type="entry name" value="Gpr1/Fun34/SatP-like"/>
</dbReference>
<feature type="transmembrane region" description="Helical" evidence="7">
    <location>
        <begin position="229"/>
        <end position="246"/>
    </location>
</feature>
<accession>A0A8H6Y2K5</accession>
<dbReference type="GO" id="GO:0015123">
    <property type="term" value="F:acetate transmembrane transporter activity"/>
    <property type="evidence" value="ECO:0007669"/>
    <property type="project" value="TreeGrafter"/>
</dbReference>
<sequence>MPNVSALVAEHSNAEQPSDSPSFSGRMLFRVTTVPKFRQESRSKIPYPVMKKKLEPPVQSSPMPHSDAHNGVRHDNEKGSVHMEEHASHQPIPQNPIQLTAAQYERLFFQPRGEPRKGDLSPTRYGNPTAFAIISYLLALTPTVCILMSWDGTAPTSLTGIIGDFYFIGGLGMTIGGVFEWVLGNTFPFVVFSTFGGFWLSLGVLFDPSKGIASAFPDGTNSPAFNHGVQFYFTFWAILCILYLIAAVRTNVVFMYVFATLVFTFSFLAAAYRQSGLGNAGMSLTLLKTAGAFGFANIVGGWYLAVVLIFAAVDMPFDLPVGDLSRFLRRKTKAD</sequence>
<feature type="transmembrane region" description="Helical" evidence="7">
    <location>
        <begin position="156"/>
        <end position="179"/>
    </location>
</feature>
<evidence type="ECO:0000256" key="3">
    <source>
        <dbReference type="ARBA" id="ARBA00022692"/>
    </source>
</evidence>
<evidence type="ECO:0000256" key="4">
    <source>
        <dbReference type="ARBA" id="ARBA00022989"/>
    </source>
</evidence>
<dbReference type="AlphaFoldDB" id="A0A8H6Y2K5"/>
<feature type="compositionally biased region" description="Basic and acidic residues" evidence="6">
    <location>
        <begin position="66"/>
        <end position="75"/>
    </location>
</feature>
<feature type="transmembrane region" description="Helical" evidence="7">
    <location>
        <begin position="130"/>
        <end position="150"/>
    </location>
</feature>
<comment type="similarity">
    <text evidence="2">Belongs to the acetate uptake transporter (AceTr) (TC 2.A.96) family.</text>
</comment>
<name>A0A8H6Y2K5_9AGAR</name>
<proteinExistence type="inferred from homology"/>
<evidence type="ECO:0000256" key="1">
    <source>
        <dbReference type="ARBA" id="ARBA00004141"/>
    </source>
</evidence>
<comment type="caution">
    <text evidence="8">The sequence shown here is derived from an EMBL/GenBank/DDBJ whole genome shotgun (WGS) entry which is preliminary data.</text>
</comment>